<dbReference type="InterPro" id="IPR019452">
    <property type="entry name" value="VPS39/TGF_beta_rcpt-assoc_1"/>
</dbReference>
<dbReference type="Pfam" id="PF10366">
    <property type="entry name" value="Vps39_1"/>
    <property type="match status" value="1"/>
</dbReference>
<feature type="domain" description="Vacuolar sorting protein 39/Transforming growth factor beta receptor-associated" evidence="1">
    <location>
        <begin position="538"/>
        <end position="659"/>
    </location>
</feature>
<reference evidence="3" key="2">
    <citation type="journal article" date="2023" name="Microbiol Resour">
        <title>Decontamination and Annotation of the Draft Genome Sequence of the Oomycete Lagenidium giganteum ARSEF 373.</title>
        <authorList>
            <person name="Morgan W.R."/>
            <person name="Tartar A."/>
        </authorList>
    </citation>
    <scope>NUCLEOTIDE SEQUENCE</scope>
    <source>
        <strain evidence="3">ARSEF 373</strain>
    </source>
</reference>
<dbReference type="PANTHER" id="PTHR12894:SF27">
    <property type="entry name" value="TRANSFORMING GROWTH FACTOR-BETA RECEPTOR-ASSOCIATED PROTEIN 1"/>
    <property type="match status" value="1"/>
</dbReference>
<dbReference type="InterPro" id="IPR032914">
    <property type="entry name" value="Vam6/VPS39/TRAP1"/>
</dbReference>
<evidence type="ECO:0000313" key="4">
    <source>
        <dbReference type="Proteomes" id="UP001146120"/>
    </source>
</evidence>
<name>A0AAV2YQK7_9STRA</name>
<sequence length="1034" mass="113701">MAAPGHVPYELTAVEADKPIKKPNQIEALLTSHVPWGDSAPLVFMGTSDGALHAFVPPGGAATPLDGGAKAPQLGFLRFHTTYKKLFHASAQFLDAWGVLATIVDAKLTLYALPLQTNTEVDGNAVPSAMAAQRERVIVVEEAKQSMLLAAHEHGNVLAVLTKQQTLKVFDWTVHRVLELRTQLELPSVLNGGGSGNGSGGSVLPVQKMIWMSDSHLLVLGKKDWCVLNVDSGKVMPVHPNHVTELHTLDSVQCATPVASLSSQTSQRPRAVANDVFLAGKHKAVVVTLTRDRESLAVRDKSIVEYNVTPSAASYHHPFVLLDLQDRVAVYNVGAMHIVQALPIKSLYAACVVKDVVAKHSMSGHQHALHDATAHLAPAVLTVSAAFSIQMLRMRPIAEQIQQCLAIHRLEDAVALCQLCPEESQLNDDEKQQLFVQYAEALIGQREFDQAMQYFADSGVPVATVLRFFPRDMLPRSGLALKQQQLPHKTASEESALQGDDLVAALQALADFLDRQRFRVGATPAVRSPSTPSEIELIDTVLLKSLVLLTETENHRMAATRRLMELVKGSNACDIGETEVFLRAHSQFEALLSFYAARQQHRKALELLEDLERNAPTASTDTATSSSVKSAMYYAQLIADYLRRLDHTQASLVFEFSRRIIAQDPELGLGIFTSRNTAPGTEDIDSGMILNHLKTCDVTKKKKISDPTTDLETRATLPLTESRFLAIEYLLQVICANETQLMPRLHDELVYLLLDAVSVELRTQSSASAHPQRLASRVSSQHGLLGLLRQKLLRFLELPEAMFHPERMLSRTPVEMVDERAALLSKLGRHHEVLQLYALELKDTALAESYCNKCYEADLVDSSIYSTLLRLYLRPPQLVATATSTAPSGSATMASSPPKMWRRNSGISVAPNSSSSSEAVIAAVNILNKYAERIEVATALDLLPPDVPVASLTQFFRRVFETQVERHRNGQVKKQLSKMENFRIRELLSIKRKGSVTVWASHCCHVCGKKLGTGTFLRLPSGALLHYACQPAQL</sequence>
<evidence type="ECO:0000259" key="1">
    <source>
        <dbReference type="Pfam" id="PF10366"/>
    </source>
</evidence>
<dbReference type="GO" id="GO:0016020">
    <property type="term" value="C:membrane"/>
    <property type="evidence" value="ECO:0007669"/>
    <property type="project" value="TreeGrafter"/>
</dbReference>
<organism evidence="3 4">
    <name type="scientific">Lagenidium giganteum</name>
    <dbReference type="NCBI Taxonomy" id="4803"/>
    <lineage>
        <taxon>Eukaryota</taxon>
        <taxon>Sar</taxon>
        <taxon>Stramenopiles</taxon>
        <taxon>Oomycota</taxon>
        <taxon>Peronosporomycetes</taxon>
        <taxon>Pythiales</taxon>
        <taxon>Pythiaceae</taxon>
    </lineage>
</organism>
<dbReference type="GO" id="GO:0005737">
    <property type="term" value="C:cytoplasm"/>
    <property type="evidence" value="ECO:0007669"/>
    <property type="project" value="TreeGrafter"/>
</dbReference>
<reference evidence="3" key="1">
    <citation type="submission" date="2022-11" db="EMBL/GenBank/DDBJ databases">
        <authorList>
            <person name="Morgan W.R."/>
            <person name="Tartar A."/>
        </authorList>
    </citation>
    <scope>NUCLEOTIDE SEQUENCE</scope>
    <source>
        <strain evidence="3">ARSEF 373</strain>
    </source>
</reference>
<dbReference type="GO" id="GO:0006914">
    <property type="term" value="P:autophagy"/>
    <property type="evidence" value="ECO:0007669"/>
    <property type="project" value="TreeGrafter"/>
</dbReference>
<dbReference type="Proteomes" id="UP001146120">
    <property type="component" value="Unassembled WGS sequence"/>
</dbReference>
<dbReference type="Pfam" id="PF10367">
    <property type="entry name" value="zf-Vps39_C"/>
    <property type="match status" value="1"/>
</dbReference>
<evidence type="ECO:0000313" key="3">
    <source>
        <dbReference type="EMBL" id="DAZ96063.1"/>
    </source>
</evidence>
<feature type="domain" description="Vacuolar sorting protein 39/Transforming growth factor beta receptor-associated zinc finger" evidence="2">
    <location>
        <begin position="995"/>
        <end position="1031"/>
    </location>
</feature>
<accession>A0AAV2YQK7</accession>
<keyword evidence="4" id="KW-1185">Reference proteome</keyword>
<dbReference type="EMBL" id="DAKRPA010000179">
    <property type="protein sequence ID" value="DAZ96063.1"/>
    <property type="molecule type" value="Genomic_DNA"/>
</dbReference>
<gene>
    <name evidence="3" type="ORF">N0F65_005841</name>
</gene>
<proteinExistence type="predicted"/>
<protein>
    <recommendedName>
        <fullName evidence="5">CNH domain-containing protein</fullName>
    </recommendedName>
</protein>
<dbReference type="PANTHER" id="PTHR12894">
    <property type="entry name" value="CNH DOMAIN CONTAINING"/>
    <property type="match status" value="1"/>
</dbReference>
<evidence type="ECO:0008006" key="5">
    <source>
        <dbReference type="Google" id="ProtNLM"/>
    </source>
</evidence>
<evidence type="ECO:0000259" key="2">
    <source>
        <dbReference type="Pfam" id="PF10367"/>
    </source>
</evidence>
<dbReference type="AlphaFoldDB" id="A0AAV2YQK7"/>
<comment type="caution">
    <text evidence="3">The sequence shown here is derived from an EMBL/GenBank/DDBJ whole genome shotgun (WGS) entry which is preliminary data.</text>
</comment>
<dbReference type="GO" id="GO:0034058">
    <property type="term" value="P:endosomal vesicle fusion"/>
    <property type="evidence" value="ECO:0007669"/>
    <property type="project" value="TreeGrafter"/>
</dbReference>
<dbReference type="InterPro" id="IPR019453">
    <property type="entry name" value="VPS39/TGFA1_Znf"/>
</dbReference>